<evidence type="ECO:0000259" key="17">
    <source>
        <dbReference type="Pfam" id="PF13193"/>
    </source>
</evidence>
<keyword evidence="9" id="KW-0460">Magnesium</keyword>
<keyword evidence="13" id="KW-0455">Luminescence</keyword>
<comment type="cofactor">
    <cofactor evidence="1">
        <name>Mg(2+)</name>
        <dbReference type="ChEBI" id="CHEBI:18420"/>
    </cofactor>
</comment>
<evidence type="ECO:0000256" key="10">
    <source>
        <dbReference type="ARBA" id="ARBA00023002"/>
    </source>
</evidence>
<keyword evidence="11" id="KW-0503">Monooxygenase</keyword>
<reference evidence="18" key="1">
    <citation type="journal article" date="2016" name="Sci. Rep.">
        <title>Molecular characterization of firefly nuptial gifts: a multi-omics approach sheds light on postcopulatory sexual selection.</title>
        <authorList>
            <person name="Al-Wathiqui N."/>
            <person name="Fallon T.R."/>
            <person name="South A."/>
            <person name="Weng J.K."/>
            <person name="Lewis S.M."/>
        </authorList>
    </citation>
    <scope>NUCLEOTIDE SEQUENCE</scope>
</reference>
<dbReference type="PROSITE" id="PS00455">
    <property type="entry name" value="AMP_BINDING"/>
    <property type="match status" value="1"/>
</dbReference>
<dbReference type="FunFam" id="3.30.300.30:FF:000007">
    <property type="entry name" value="4-coumarate--CoA ligase 2"/>
    <property type="match status" value="1"/>
</dbReference>
<dbReference type="AlphaFoldDB" id="A0A1Y1N6J3"/>
<evidence type="ECO:0000256" key="12">
    <source>
        <dbReference type="ARBA" id="ARBA00023140"/>
    </source>
</evidence>
<comment type="subcellular location">
    <subcellularLocation>
        <location evidence="2">Peroxisome</location>
    </subcellularLocation>
</comment>
<name>A0A1Y1N6J3_PHOPY</name>
<keyword evidence="14" id="KW-0599">Photoprotein</keyword>
<dbReference type="GO" id="GO:0016405">
    <property type="term" value="F:CoA-ligase activity"/>
    <property type="evidence" value="ECO:0007669"/>
    <property type="project" value="TreeGrafter"/>
</dbReference>
<dbReference type="PANTHER" id="PTHR24096:SF423">
    <property type="entry name" value="GM05240P"/>
    <property type="match status" value="1"/>
</dbReference>
<dbReference type="PANTHER" id="PTHR24096">
    <property type="entry name" value="LONG-CHAIN-FATTY-ACID--COA LIGASE"/>
    <property type="match status" value="1"/>
</dbReference>
<dbReference type="InterPro" id="IPR025110">
    <property type="entry name" value="AMP-bd_C"/>
</dbReference>
<evidence type="ECO:0000256" key="8">
    <source>
        <dbReference type="ARBA" id="ARBA00022840"/>
    </source>
</evidence>
<dbReference type="EMBL" id="GEZM01016657">
    <property type="protein sequence ID" value="JAV91217.1"/>
    <property type="molecule type" value="Transcribed_RNA"/>
</dbReference>
<dbReference type="GO" id="GO:0047077">
    <property type="term" value="F:Photinus-luciferin 4-monooxygenase (ATP-hydrolyzing) activity"/>
    <property type="evidence" value="ECO:0007669"/>
    <property type="project" value="UniProtKB-EC"/>
</dbReference>
<dbReference type="GO" id="GO:0046872">
    <property type="term" value="F:metal ion binding"/>
    <property type="evidence" value="ECO:0007669"/>
    <property type="project" value="UniProtKB-KW"/>
</dbReference>
<keyword evidence="8" id="KW-0067">ATP-binding</keyword>
<keyword evidence="7" id="KW-0547">Nucleotide-binding</keyword>
<proteinExistence type="inferred from homology"/>
<evidence type="ECO:0000256" key="5">
    <source>
        <dbReference type="ARBA" id="ARBA00019043"/>
    </source>
</evidence>
<evidence type="ECO:0000313" key="18">
    <source>
        <dbReference type="EMBL" id="JAV91217.1"/>
    </source>
</evidence>
<evidence type="ECO:0000256" key="13">
    <source>
        <dbReference type="ARBA" id="ARBA00023223"/>
    </source>
</evidence>
<dbReference type="Gene3D" id="3.40.50.980">
    <property type="match status" value="2"/>
</dbReference>
<dbReference type="GO" id="GO:0005524">
    <property type="term" value="F:ATP binding"/>
    <property type="evidence" value="ECO:0007669"/>
    <property type="project" value="UniProtKB-KW"/>
</dbReference>
<dbReference type="Gene3D" id="3.30.300.30">
    <property type="match status" value="1"/>
</dbReference>
<evidence type="ECO:0000256" key="4">
    <source>
        <dbReference type="ARBA" id="ARBA00012532"/>
    </source>
</evidence>
<dbReference type="InterPro" id="IPR000873">
    <property type="entry name" value="AMP-dep_synth/lig_dom"/>
</dbReference>
<evidence type="ECO:0000256" key="9">
    <source>
        <dbReference type="ARBA" id="ARBA00022842"/>
    </source>
</evidence>
<keyword evidence="6" id="KW-0479">Metal-binding</keyword>
<dbReference type="Pfam" id="PF00501">
    <property type="entry name" value="AMP-binding"/>
    <property type="match status" value="1"/>
</dbReference>
<comment type="catalytic activity">
    <reaction evidence="15">
        <text>firefly D-luciferin + ATP + O2 = firefly oxyluciferin + hnu + AMP + CO2 + diphosphate</text>
        <dbReference type="Rhea" id="RHEA:10732"/>
        <dbReference type="ChEBI" id="CHEBI:15379"/>
        <dbReference type="ChEBI" id="CHEBI:16526"/>
        <dbReference type="ChEBI" id="CHEBI:16792"/>
        <dbReference type="ChEBI" id="CHEBI:30212"/>
        <dbReference type="ChEBI" id="CHEBI:30616"/>
        <dbReference type="ChEBI" id="CHEBI:33019"/>
        <dbReference type="ChEBI" id="CHEBI:58038"/>
        <dbReference type="ChEBI" id="CHEBI:456215"/>
        <dbReference type="EC" id="1.13.12.7"/>
    </reaction>
</comment>
<sequence>MMDGEYIIHGDQLKVPISNESLGLALYNALLGSTEAPIFIDSVSGETVSNKALLKNSCLLAEALRNYGLGKNDIIGICSENSLYYCNPVLAALYCGVPLTTFSPYYTTGELLHVANLSQPSIIFCSLGSSAVVLNVKGQLKVTPKIIILDQKDDHNGCQSVENFIKENVPKNFDVNKFQPSPVNAKEDVAFVLYSSGTTGLPKGVMLTHYNYNASISIFGDIFQSKPLNTPGLAFMPLCHAYGLYLVAWKIIWGGLVVIMNKFSPEVYLRCLQDYKIEDLNIVPSIGNFLAKSDLVEKYDLSNIKQIFCGTAPLSKDIEQILIKRFKVNGVQQGYGMTETTAGAISPILNINAIGSCGCVLPSLSAKIVDVDTGKSLGPMQRGELWCRGSVIMKGYINNPEATKEAIDTNGWLHTGDIAYYDENHAIYVVDRLKEIMKCKGHQVAPAELEAILMNNAKISDVAVIGVPHERDGEVPFAFVVSVPNQTLTEEEVQDFLADQVAPYKQLRGGVKFVNQIPRNGSGKILHRVLRDQYIRETIKA</sequence>
<dbReference type="GO" id="GO:0008218">
    <property type="term" value="P:bioluminescence"/>
    <property type="evidence" value="ECO:0007669"/>
    <property type="project" value="UniProtKB-KW"/>
</dbReference>
<evidence type="ECO:0000256" key="7">
    <source>
        <dbReference type="ARBA" id="ARBA00022741"/>
    </source>
</evidence>
<evidence type="ECO:0000256" key="15">
    <source>
        <dbReference type="ARBA" id="ARBA00048497"/>
    </source>
</evidence>
<feature type="domain" description="AMP-dependent synthetase/ligase" evidence="16">
    <location>
        <begin position="35"/>
        <end position="396"/>
    </location>
</feature>
<evidence type="ECO:0000259" key="16">
    <source>
        <dbReference type="Pfam" id="PF00501"/>
    </source>
</evidence>
<dbReference type="InterPro" id="IPR020845">
    <property type="entry name" value="AMP-binding_CS"/>
</dbReference>
<evidence type="ECO:0000256" key="11">
    <source>
        <dbReference type="ARBA" id="ARBA00023033"/>
    </source>
</evidence>
<dbReference type="InterPro" id="IPR045851">
    <property type="entry name" value="AMP-bd_C_sf"/>
</dbReference>
<evidence type="ECO:0000256" key="3">
    <source>
        <dbReference type="ARBA" id="ARBA00006432"/>
    </source>
</evidence>
<evidence type="ECO:0000256" key="2">
    <source>
        <dbReference type="ARBA" id="ARBA00004275"/>
    </source>
</evidence>
<evidence type="ECO:0000256" key="6">
    <source>
        <dbReference type="ARBA" id="ARBA00022723"/>
    </source>
</evidence>
<dbReference type="SUPFAM" id="SSF56801">
    <property type="entry name" value="Acetyl-CoA synthetase-like"/>
    <property type="match status" value="1"/>
</dbReference>
<dbReference type="GO" id="GO:0005777">
    <property type="term" value="C:peroxisome"/>
    <property type="evidence" value="ECO:0007669"/>
    <property type="project" value="UniProtKB-SubCell"/>
</dbReference>
<keyword evidence="10" id="KW-0560">Oxidoreductase</keyword>
<feature type="domain" description="AMP-binding enzyme C-terminal" evidence="17">
    <location>
        <begin position="448"/>
        <end position="524"/>
    </location>
</feature>
<evidence type="ECO:0000256" key="14">
    <source>
        <dbReference type="ARBA" id="ARBA00023262"/>
    </source>
</evidence>
<dbReference type="EC" id="1.13.12.7" evidence="4"/>
<dbReference type="Gene3D" id="2.30.38.10">
    <property type="entry name" value="Luciferase, Domain 3"/>
    <property type="match status" value="1"/>
</dbReference>
<comment type="similarity">
    <text evidence="3">Belongs to the ATP-dependent AMP-binding enzyme family.</text>
</comment>
<protein>
    <recommendedName>
        <fullName evidence="5">Luciferin 4-monooxygenase</fullName>
        <ecNumber evidence="4">1.13.12.7</ecNumber>
    </recommendedName>
</protein>
<dbReference type="Pfam" id="PF13193">
    <property type="entry name" value="AMP-binding_C"/>
    <property type="match status" value="1"/>
</dbReference>
<evidence type="ECO:0000256" key="1">
    <source>
        <dbReference type="ARBA" id="ARBA00001946"/>
    </source>
</evidence>
<organism evidence="18">
    <name type="scientific">Photinus pyralis</name>
    <name type="common">Common eastern firefly</name>
    <name type="synonym">Lampyris pyralis</name>
    <dbReference type="NCBI Taxonomy" id="7054"/>
    <lineage>
        <taxon>Eukaryota</taxon>
        <taxon>Metazoa</taxon>
        <taxon>Ecdysozoa</taxon>
        <taxon>Arthropoda</taxon>
        <taxon>Hexapoda</taxon>
        <taxon>Insecta</taxon>
        <taxon>Pterygota</taxon>
        <taxon>Neoptera</taxon>
        <taxon>Endopterygota</taxon>
        <taxon>Coleoptera</taxon>
        <taxon>Polyphaga</taxon>
        <taxon>Elateriformia</taxon>
        <taxon>Elateroidea</taxon>
        <taxon>Lampyridae</taxon>
        <taxon>Lampyrinae</taxon>
        <taxon>Photinus</taxon>
    </lineage>
</organism>
<accession>A0A1Y1N6J3</accession>
<keyword evidence="12" id="KW-0576">Peroxisome</keyword>